<dbReference type="PROSITE" id="PS51257">
    <property type="entry name" value="PROKAR_LIPOPROTEIN"/>
    <property type="match status" value="1"/>
</dbReference>
<dbReference type="EMBL" id="BPUB01000002">
    <property type="protein sequence ID" value="GJG59837.1"/>
    <property type="molecule type" value="Genomic_DNA"/>
</dbReference>
<name>A0A9R1CC86_9BACT</name>
<gene>
    <name evidence="2" type="ORF">PRLR5076_26880</name>
</gene>
<dbReference type="GeneID" id="72466119"/>
<accession>A0A9R1CC86</accession>
<evidence type="ECO:0008006" key="4">
    <source>
        <dbReference type="Google" id="ProtNLM"/>
    </source>
</evidence>
<evidence type="ECO:0000313" key="3">
    <source>
        <dbReference type="Proteomes" id="UP000825483"/>
    </source>
</evidence>
<feature type="signal peptide" evidence="1">
    <location>
        <begin position="1"/>
        <end position="23"/>
    </location>
</feature>
<dbReference type="AlphaFoldDB" id="A0A9R1CC86"/>
<dbReference type="Proteomes" id="UP000825483">
    <property type="component" value="Unassembled WGS sequence"/>
</dbReference>
<dbReference type="RefSeq" id="WP_223926855.1">
    <property type="nucleotide sequence ID" value="NZ_BPTU01000002.1"/>
</dbReference>
<keyword evidence="3" id="KW-1185">Reference proteome</keyword>
<proteinExistence type="predicted"/>
<protein>
    <recommendedName>
        <fullName evidence="4">Lipoprotein</fullName>
    </recommendedName>
</protein>
<organism evidence="2 3">
    <name type="scientific">Prevotella lacticifex</name>
    <dbReference type="NCBI Taxonomy" id="2854755"/>
    <lineage>
        <taxon>Bacteria</taxon>
        <taxon>Pseudomonadati</taxon>
        <taxon>Bacteroidota</taxon>
        <taxon>Bacteroidia</taxon>
        <taxon>Bacteroidales</taxon>
        <taxon>Prevotellaceae</taxon>
        <taxon>Prevotella</taxon>
    </lineage>
</organism>
<evidence type="ECO:0000313" key="2">
    <source>
        <dbReference type="EMBL" id="GJG59837.1"/>
    </source>
</evidence>
<evidence type="ECO:0000256" key="1">
    <source>
        <dbReference type="SAM" id="SignalP"/>
    </source>
</evidence>
<feature type="chain" id="PRO_5040281204" description="Lipoprotein" evidence="1">
    <location>
        <begin position="24"/>
        <end position="239"/>
    </location>
</feature>
<comment type="caution">
    <text evidence="2">The sequence shown here is derived from an EMBL/GenBank/DDBJ whole genome shotgun (WGS) entry which is preliminary data.</text>
</comment>
<reference evidence="2" key="1">
    <citation type="journal article" date="2022" name="Int. J. Syst. Evol. Microbiol.">
        <title>Prevotella lacticifex sp. nov., isolated from the rumen of cows.</title>
        <authorList>
            <person name="Shinkai T."/>
            <person name="Ikeyama N."/>
            <person name="Kumagai M."/>
            <person name="Ohmori H."/>
            <person name="Sakamoto M."/>
            <person name="Ohkuma M."/>
            <person name="Mitsumori M."/>
        </authorList>
    </citation>
    <scope>NUCLEOTIDE SEQUENCE</scope>
    <source>
        <strain evidence="2">R5076</strain>
    </source>
</reference>
<sequence length="239" mass="26624">MKKLLAVLVIFLFICACSNNKNSSEGKQVDTTVASAPVDSTAIKDSVEKADSAAVVAYLEKLYNLVLNQKGSEKELTSHFSPEMKKRLIAANDYDDGSMALWELRTGVQDGPSDVSKVKSITKDKDWYVVRYLDMGWKGATKLKVTVKNGNIVVTDYKRLSSNVTSTIGDVDEVEQALREFESTAKSIDKAMHSTDDAMRVNQLMSAFGQADNAIYSNYYDRMTPSQKARVERCEELFQ</sequence>
<keyword evidence="1" id="KW-0732">Signal</keyword>